<accession>A0A2P2QWT2</accession>
<name>A0A2P2QWT2_RHIMU</name>
<organism evidence="1">
    <name type="scientific">Rhizophora mucronata</name>
    <name type="common">Asiatic mangrove</name>
    <dbReference type="NCBI Taxonomy" id="61149"/>
    <lineage>
        <taxon>Eukaryota</taxon>
        <taxon>Viridiplantae</taxon>
        <taxon>Streptophyta</taxon>
        <taxon>Embryophyta</taxon>
        <taxon>Tracheophyta</taxon>
        <taxon>Spermatophyta</taxon>
        <taxon>Magnoliopsida</taxon>
        <taxon>eudicotyledons</taxon>
        <taxon>Gunneridae</taxon>
        <taxon>Pentapetalae</taxon>
        <taxon>rosids</taxon>
        <taxon>fabids</taxon>
        <taxon>Malpighiales</taxon>
        <taxon>Rhizophoraceae</taxon>
        <taxon>Rhizophora</taxon>
    </lineage>
</organism>
<sequence>MYPTCIEILSHFFPLPLSLNCFGLYASFTFPTWTTLTSSWIRIKICRFLWSEKDIKVHSMGSTISH</sequence>
<reference evidence="1" key="1">
    <citation type="submission" date="2018-02" db="EMBL/GenBank/DDBJ databases">
        <title>Rhizophora mucronata_Transcriptome.</title>
        <authorList>
            <person name="Meera S.P."/>
            <person name="Sreeshan A."/>
            <person name="Augustine A."/>
        </authorList>
    </citation>
    <scope>NUCLEOTIDE SEQUENCE</scope>
    <source>
        <tissue evidence="1">Leaf</tissue>
    </source>
</reference>
<protein>
    <submittedName>
        <fullName evidence="1">Uncharacterized protein</fullName>
    </submittedName>
</protein>
<evidence type="ECO:0000313" key="1">
    <source>
        <dbReference type="EMBL" id="MBX71470.1"/>
    </source>
</evidence>
<proteinExistence type="predicted"/>
<dbReference type="AlphaFoldDB" id="A0A2P2QWT2"/>
<dbReference type="EMBL" id="GGEC01090986">
    <property type="protein sequence ID" value="MBX71470.1"/>
    <property type="molecule type" value="Transcribed_RNA"/>
</dbReference>